<dbReference type="GO" id="GO:0009190">
    <property type="term" value="P:cyclic nucleotide biosynthetic process"/>
    <property type="evidence" value="ECO:0007669"/>
    <property type="project" value="InterPro"/>
</dbReference>
<dbReference type="GO" id="GO:0005524">
    <property type="term" value="F:ATP binding"/>
    <property type="evidence" value="ECO:0007669"/>
    <property type="project" value="UniProtKB-KW"/>
</dbReference>
<dbReference type="InterPro" id="IPR001054">
    <property type="entry name" value="A/G_cyclase"/>
</dbReference>
<dbReference type="PROSITE" id="PS50125">
    <property type="entry name" value="GUANYLATE_CYCLASE_2"/>
    <property type="match status" value="1"/>
</dbReference>
<feature type="domain" description="Guanylate cyclase" evidence="4">
    <location>
        <begin position="531"/>
        <end position="675"/>
    </location>
</feature>
<dbReference type="SUPFAM" id="SSF55073">
    <property type="entry name" value="Nucleotide cyclase"/>
    <property type="match status" value="2"/>
</dbReference>
<dbReference type="GO" id="GO:0005737">
    <property type="term" value="C:cytoplasm"/>
    <property type="evidence" value="ECO:0007669"/>
    <property type="project" value="TreeGrafter"/>
</dbReference>
<dbReference type="CDD" id="cd07302">
    <property type="entry name" value="CHD"/>
    <property type="match status" value="1"/>
</dbReference>
<dbReference type="PANTHER" id="PTHR16305:SF28">
    <property type="entry name" value="GUANYLATE CYCLASE DOMAIN-CONTAINING PROTEIN"/>
    <property type="match status" value="1"/>
</dbReference>
<dbReference type="KEGG" id="dqu:106742237"/>
<dbReference type="InterPro" id="IPR011990">
    <property type="entry name" value="TPR-like_helical_dom_sf"/>
</dbReference>
<dbReference type="SUPFAM" id="SSF57667">
    <property type="entry name" value="beta-beta-alpha zinc fingers"/>
    <property type="match status" value="1"/>
</dbReference>
<protein>
    <submittedName>
        <fullName evidence="6">Adenylate cyclase type 10-like</fullName>
    </submittedName>
</protein>
<evidence type="ECO:0000256" key="2">
    <source>
        <dbReference type="ARBA" id="ARBA00022840"/>
    </source>
</evidence>
<accession>A0A6P3WWF1</accession>
<evidence type="ECO:0000313" key="5">
    <source>
        <dbReference type="Proteomes" id="UP000515204"/>
    </source>
</evidence>
<keyword evidence="3" id="KW-0456">Lyase</keyword>
<keyword evidence="2" id="KW-0067">ATP-binding</keyword>
<dbReference type="Gene3D" id="1.25.40.10">
    <property type="entry name" value="Tetratricopeptide repeat domain"/>
    <property type="match status" value="1"/>
</dbReference>
<dbReference type="InterPro" id="IPR029787">
    <property type="entry name" value="Nucleotide_cyclase"/>
</dbReference>
<sequence length="1872" mass="213368">MRKSNEINIAAVIILNIFEQEESVLLQEKSEPEKSTHVEVDIFQSSSPDDFAGPARKREEAYGCLPSEDYYVCPHCNNRYPEMVYDVHMSYHGRVDPFTCNLCRKPYGNMSDFMLHIYKKRVMDEENYITSWIPNLFGAIFQKDRFTLREALQLQDFDEQIHLMATFLSDEILRGIVLSKKSTRNFRAVLLLLNTSGLSIDAWLSTLFTRCIQDENIGSLEFMTILDNYIGGVAREIYQNEGDILKLSGAEVTMRRVATGLLAAWKVRDDQFTFDTVQRVIECAIRIRDSNRNGYIPKANIAISAGDVTLCVVGNEEVRDFVVQGSAICDLKYAGKVAQPNDVVLSFSAWRHCTPSRYEYVVKDLRNVKYTSPSSTLTLENGNIDINMTSLTSLCYLGRLLNNFSLRNAQSHSMCIFGAENANLRLEKRIYRAIIKTLARPDEKSRDVKPRAKSIYMRDRSISDSTSEPSLKLRTTFTDQDFRSESMIALIKKRVPSIAISVITMAEPNFNMLMKSYLMKFVIQQIEKGLSLEFLTVIRHVTTVSLDIVADKYTGEELLLLADKCFLLVHNVVAQYAGRIDTIHLHEKRLFFRVVFGISGRQPDDQQRGMNVDKACGHGLACAMQLLRMVKSIAWIYDVSVGVSTGSAYCGVVGNTLRKHYTVIGPAVNRAAGIMDISYDMISCDYDTVLHSRLRKNRFRPRGLKTLGPSEKCQVYEYLGDATQMDDPHVIKSTEYCYPILGRQQELDDFDDILDEIRVAGRSYSGMLIEVTIFESPLPPRIGIAEIIKSTVCSIEGGDRSGKSRLLDAFVASVRDRQIRPIELSLHVTYAEKTNAVAYHVILQLLEAEDCVTIEERQKILLVKLAGIVAPEDLCYLNDLMRVCFPLSEAYSAQSDWRRCEKTNDIFEAILKQSKTKICILLDDVQHMDEGSWQLLSSVLDHDHIVMAMTMLTKEPNTRSDTPSVQSMIHKDKRLMKRTLNGLNPDLLPTLACQFLNVLAISRELSRTLRTCTEGHIGWCETYLTSLLQNKALDLVRITPSEASQRDLVFPDVRMLTRLPADLTPQELPPPLPWSQMSHLDVCDVNGRYSDEISETDRDMKELMCKIYEKMSPYERNFITCAATLGPVFKRNVLLRAMPREDDNENNPANIAISEMIRMRILECGSFQRLDFHAEDLVLCILKEQRTFSDMHHLVTCSCHLTHQVIVDIYSPFGVYCETLAFKVNLFRKTVYDALSDEQKRQHHARAVEIYSERAQKCSSCGAGAFLRAPGEDAFSKRKNNIHSMKRTSLIRRGMLFADPQHEERLSIARGNGFISLSSVKSREFADDTHRVSIMPTYLDVIGVDEDIPTVTRSSEEIKERSTSRPSKFWRRASSSIAPAATREQSQSSCLDTFDYIDYRSCRCNDIISCLFWRLHQHIENSGEVGKSVDFLMEYSSGLIQIAQPLYAIKLLTIAAERNEKTAEIGNDVGEIAKNRGLILALTGDAHTALGNYAQAKRYYAAAMTLQGAPLKMHKVVCYGLLMTREDKLKTARMFAMRSLKVSFSSFDGFLEKGEIYLAAVQISRRTGDNELTRCIEKLMLTVIETKLCWNDAEEIAMLARIYFAMYQVRALKGELEDAVDMGVKVLRISRTLHLNDLSLAIMPSLIEIMLWTKRINQAVDLLEELYFLAEEDVDLSAKTWYHALSLELLIDAGILLQSYETSLDYYEKHIELSPFAYVPVDIPAQDGLEYYLLMLLRCVNTKHSDGLLDRIRDVRKIIGRLDKASDYVTVVKPCLYLLTAYLNAIRGHKSAERFYLRKARKLANAQGNKLIEAWSIQNERTWAEKVYNNMARYWLEYMGSLDFVPWQYVRNFSVKVWSTILYPLPIPDTYL</sequence>
<dbReference type="PANTHER" id="PTHR16305">
    <property type="entry name" value="TESTICULAR SOLUBLE ADENYLYL CYCLASE"/>
    <property type="match status" value="1"/>
</dbReference>
<dbReference type="Gene3D" id="3.30.70.1230">
    <property type="entry name" value="Nucleotide cyclase"/>
    <property type="match status" value="2"/>
</dbReference>
<organism evidence="5 6">
    <name type="scientific">Dinoponera quadriceps</name>
    <name type="common">South American ant</name>
    <dbReference type="NCBI Taxonomy" id="609295"/>
    <lineage>
        <taxon>Eukaryota</taxon>
        <taxon>Metazoa</taxon>
        <taxon>Ecdysozoa</taxon>
        <taxon>Arthropoda</taxon>
        <taxon>Hexapoda</taxon>
        <taxon>Insecta</taxon>
        <taxon>Pterygota</taxon>
        <taxon>Neoptera</taxon>
        <taxon>Endopterygota</taxon>
        <taxon>Hymenoptera</taxon>
        <taxon>Apocrita</taxon>
        <taxon>Aculeata</taxon>
        <taxon>Formicoidea</taxon>
        <taxon>Formicidae</taxon>
        <taxon>Ponerinae</taxon>
        <taxon>Ponerini</taxon>
        <taxon>Dinoponera</taxon>
    </lineage>
</organism>
<evidence type="ECO:0000259" key="4">
    <source>
        <dbReference type="PROSITE" id="PS50125"/>
    </source>
</evidence>
<gene>
    <name evidence="6" type="primary">LOC106742237</name>
</gene>
<dbReference type="Proteomes" id="UP000515204">
    <property type="component" value="Unplaced"/>
</dbReference>
<dbReference type="GO" id="GO:0035556">
    <property type="term" value="P:intracellular signal transduction"/>
    <property type="evidence" value="ECO:0007669"/>
    <property type="project" value="InterPro"/>
</dbReference>
<keyword evidence="5" id="KW-1185">Reference proteome</keyword>
<keyword evidence="1" id="KW-0547">Nucleotide-binding</keyword>
<dbReference type="GO" id="GO:0004016">
    <property type="term" value="F:adenylate cyclase activity"/>
    <property type="evidence" value="ECO:0007669"/>
    <property type="project" value="TreeGrafter"/>
</dbReference>
<dbReference type="InterPro" id="IPR036236">
    <property type="entry name" value="Znf_C2H2_sf"/>
</dbReference>
<dbReference type="GeneID" id="106742237"/>
<evidence type="ECO:0000256" key="3">
    <source>
        <dbReference type="ARBA" id="ARBA00023239"/>
    </source>
</evidence>
<name>A0A6P3WWF1_DINQU</name>
<proteinExistence type="predicted"/>
<dbReference type="RefSeq" id="XP_014470468.1">
    <property type="nucleotide sequence ID" value="XM_014614982.1"/>
</dbReference>
<reference evidence="6" key="1">
    <citation type="submission" date="2025-08" db="UniProtKB">
        <authorList>
            <consortium name="RefSeq"/>
        </authorList>
    </citation>
    <scope>IDENTIFICATION</scope>
</reference>
<evidence type="ECO:0000256" key="1">
    <source>
        <dbReference type="ARBA" id="ARBA00022741"/>
    </source>
</evidence>
<evidence type="ECO:0000313" key="6">
    <source>
        <dbReference type="RefSeq" id="XP_014470468.1"/>
    </source>
</evidence>
<dbReference type="OrthoDB" id="194468at2759"/>
<dbReference type="Gene3D" id="3.30.160.60">
    <property type="entry name" value="Classic Zinc Finger"/>
    <property type="match status" value="1"/>
</dbReference>